<dbReference type="AlphaFoldDB" id="A0ABD1LGD0"/>
<comment type="similarity">
    <text evidence="1">Belongs to the plant acyltransferase family.</text>
</comment>
<proteinExistence type="inferred from homology"/>
<dbReference type="PANTHER" id="PTHR31642:SF175">
    <property type="entry name" value="SPERMIDINE HYDROXYCINNAMOYL TRANSFERASE"/>
    <property type="match status" value="1"/>
</dbReference>
<evidence type="ECO:0000256" key="1">
    <source>
        <dbReference type="ARBA" id="ARBA00009861"/>
    </source>
</evidence>
<organism evidence="2 3">
    <name type="scientific">Flemingia macrophylla</name>
    <dbReference type="NCBI Taxonomy" id="520843"/>
    <lineage>
        <taxon>Eukaryota</taxon>
        <taxon>Viridiplantae</taxon>
        <taxon>Streptophyta</taxon>
        <taxon>Embryophyta</taxon>
        <taxon>Tracheophyta</taxon>
        <taxon>Spermatophyta</taxon>
        <taxon>Magnoliopsida</taxon>
        <taxon>eudicotyledons</taxon>
        <taxon>Gunneridae</taxon>
        <taxon>Pentapetalae</taxon>
        <taxon>rosids</taxon>
        <taxon>fabids</taxon>
        <taxon>Fabales</taxon>
        <taxon>Fabaceae</taxon>
        <taxon>Papilionoideae</taxon>
        <taxon>50 kb inversion clade</taxon>
        <taxon>NPAAA clade</taxon>
        <taxon>indigoferoid/millettioid clade</taxon>
        <taxon>Phaseoleae</taxon>
        <taxon>Flemingia</taxon>
    </lineage>
</organism>
<comment type="caution">
    <text evidence="2">The sequence shown here is derived from an EMBL/GenBank/DDBJ whole genome shotgun (WGS) entry which is preliminary data.</text>
</comment>
<dbReference type="Gene3D" id="3.30.559.10">
    <property type="entry name" value="Chloramphenicol acetyltransferase-like domain"/>
    <property type="match status" value="2"/>
</dbReference>
<evidence type="ECO:0008006" key="4">
    <source>
        <dbReference type="Google" id="ProtNLM"/>
    </source>
</evidence>
<dbReference type="PANTHER" id="PTHR31642">
    <property type="entry name" value="TRICHOTHECENE 3-O-ACETYLTRANSFERASE"/>
    <property type="match status" value="1"/>
</dbReference>
<dbReference type="InterPro" id="IPR023213">
    <property type="entry name" value="CAT-like_dom_sf"/>
</dbReference>
<dbReference type="Proteomes" id="UP001603857">
    <property type="component" value="Unassembled WGS sequence"/>
</dbReference>
<evidence type="ECO:0000313" key="2">
    <source>
        <dbReference type="EMBL" id="KAL2322582.1"/>
    </source>
</evidence>
<dbReference type="EMBL" id="JBGMDY010000009">
    <property type="protein sequence ID" value="KAL2322582.1"/>
    <property type="molecule type" value="Genomic_DNA"/>
</dbReference>
<reference evidence="2 3" key="1">
    <citation type="submission" date="2024-08" db="EMBL/GenBank/DDBJ databases">
        <title>Insights into the chromosomal genome structure of Flemingia macrophylla.</title>
        <authorList>
            <person name="Ding Y."/>
            <person name="Zhao Y."/>
            <person name="Bi W."/>
            <person name="Wu M."/>
            <person name="Zhao G."/>
            <person name="Gong Y."/>
            <person name="Li W."/>
            <person name="Zhang P."/>
        </authorList>
    </citation>
    <scope>NUCLEOTIDE SEQUENCE [LARGE SCALE GENOMIC DNA]</scope>
    <source>
        <strain evidence="2">DYQJB</strain>
        <tissue evidence="2">Leaf</tissue>
    </source>
</reference>
<accession>A0ABD1LGD0</accession>
<name>A0ABD1LGD0_9FABA</name>
<keyword evidence="3" id="KW-1185">Reference proteome</keyword>
<protein>
    <recommendedName>
        <fullName evidence="4">Spermidine hydroxycinnamoyl transferase</fullName>
    </recommendedName>
</protein>
<gene>
    <name evidence="2" type="ORF">Fmac_026961</name>
</gene>
<evidence type="ECO:0000313" key="3">
    <source>
        <dbReference type="Proteomes" id="UP001603857"/>
    </source>
</evidence>
<sequence length="453" mass="51680">MLPNIVASYCVVPNEETPDVRLWLSNYDQVIRLGHTPLIYIYKTKPNDNTTEKMRKSLGKILVYYYPVAGRLSLTESGRIELDCNAKGVTLIEAETAKSLGEYGDFSPSESKELVPKLDYTQRIEELPLFFVQLTRFRGGGGFAIGVAVSHVLSDGFGWSRFMNSWAKVTRGETLEPHEMPFLDRTVLKFQHSHSTTRFVHHELKPLPLKLGTTDSVAEQNKKMGVELLKLTSEQVEKLKKEAMKEGSRYFTRFEAITAHIWRCASKARELDEKQPTQVRLNADIRNRLIPPLPRNYFGNALAVTVTPKCYVGEIISKPLSYAAHKIREATKVVSNEYIRSQSEVILGWEQLDSIKGFFLGQGERSLSPFWGNPNIHITSWMNLPLYEADFGWGKPIYFGLAYVASQDRALILLSPEGDGSVFVPVHFQIEYMQPFKKFFYEDICNMKLRSLM</sequence>
<dbReference type="Pfam" id="PF02458">
    <property type="entry name" value="Transferase"/>
    <property type="match status" value="1"/>
</dbReference>
<dbReference type="InterPro" id="IPR050317">
    <property type="entry name" value="Plant_Fungal_Acyltransferase"/>
</dbReference>